<organism evidence="3 4">
    <name type="scientific">Oesophagostomum dentatum</name>
    <name type="common">Nodular worm</name>
    <dbReference type="NCBI Taxonomy" id="61180"/>
    <lineage>
        <taxon>Eukaryota</taxon>
        <taxon>Metazoa</taxon>
        <taxon>Ecdysozoa</taxon>
        <taxon>Nematoda</taxon>
        <taxon>Chromadorea</taxon>
        <taxon>Rhabditida</taxon>
        <taxon>Rhabditina</taxon>
        <taxon>Rhabditomorpha</taxon>
        <taxon>Strongyloidea</taxon>
        <taxon>Strongylidae</taxon>
        <taxon>Oesophagostomum</taxon>
    </lineage>
</organism>
<name>A0A0B1T194_OESDE</name>
<dbReference type="Proteomes" id="UP000053660">
    <property type="component" value="Unassembled WGS sequence"/>
</dbReference>
<reference evidence="3 4" key="1">
    <citation type="submission" date="2014-03" db="EMBL/GenBank/DDBJ databases">
        <title>Draft genome of the hookworm Oesophagostomum dentatum.</title>
        <authorList>
            <person name="Mitreva M."/>
        </authorList>
    </citation>
    <scope>NUCLEOTIDE SEQUENCE [LARGE SCALE GENOMIC DNA]</scope>
    <source>
        <strain evidence="3 4">OD-Hann</strain>
    </source>
</reference>
<dbReference type="Pfam" id="PF01575">
    <property type="entry name" value="MaoC_dehydratas"/>
    <property type="match status" value="1"/>
</dbReference>
<gene>
    <name evidence="3" type="ORF">OESDEN_10631</name>
</gene>
<evidence type="ECO:0000256" key="1">
    <source>
        <dbReference type="SAM" id="MobiDB-lite"/>
    </source>
</evidence>
<accession>A0A0B1T194</accession>
<dbReference type="GO" id="GO:0005777">
    <property type="term" value="C:peroxisome"/>
    <property type="evidence" value="ECO:0007669"/>
    <property type="project" value="TreeGrafter"/>
</dbReference>
<dbReference type="SUPFAM" id="SSF54637">
    <property type="entry name" value="Thioesterase/thiol ester dehydrase-isomerase"/>
    <property type="match status" value="2"/>
</dbReference>
<dbReference type="GO" id="GO:0003857">
    <property type="term" value="F:(3S)-3-hydroxyacyl-CoA dehydrogenase (NAD+) activity"/>
    <property type="evidence" value="ECO:0007669"/>
    <property type="project" value="TreeGrafter"/>
</dbReference>
<evidence type="ECO:0000313" key="3">
    <source>
        <dbReference type="EMBL" id="KHJ89542.1"/>
    </source>
</evidence>
<proteinExistence type="predicted"/>
<protein>
    <submittedName>
        <fullName evidence="3">MaoC-like protein</fullName>
    </submittedName>
</protein>
<sequence>MISASPLNYSPHPSEAKPRSEARIVDVLDKRSGALILTKSDFYPEIWRLLSQLMQLGIFQVGSGKFGGQRNSPHEKPAADIPKKQPDAVFEEKTTVDQAALYRMSSDDMNPLHIDQNFSKMSGFKEPILHVLCFTVFATRHVIKLWAENDASRFKALKV</sequence>
<dbReference type="PANTHER" id="PTHR13078">
    <property type="entry name" value="PEROXISOMAL MULTIFUNCTIONAL ENZYME TYPE 2-RELATED"/>
    <property type="match status" value="1"/>
</dbReference>
<dbReference type="GO" id="GO:0018812">
    <property type="term" value="F:3-hydroxyacyl-CoA dehydratase activity"/>
    <property type="evidence" value="ECO:0007669"/>
    <property type="project" value="UniProtKB-ARBA"/>
</dbReference>
<dbReference type="InterPro" id="IPR029069">
    <property type="entry name" value="HotDog_dom_sf"/>
</dbReference>
<keyword evidence="4" id="KW-1185">Reference proteome</keyword>
<dbReference type="OrthoDB" id="3592703at2759"/>
<dbReference type="AlphaFoldDB" id="A0A0B1T194"/>
<feature type="domain" description="MaoC-like" evidence="2">
    <location>
        <begin position="81"/>
        <end position="159"/>
    </location>
</feature>
<dbReference type="InterPro" id="IPR002539">
    <property type="entry name" value="MaoC-like_dom"/>
</dbReference>
<feature type="region of interest" description="Disordered" evidence="1">
    <location>
        <begin position="1"/>
        <end position="20"/>
    </location>
</feature>
<dbReference type="PANTHER" id="PTHR13078:SF56">
    <property type="entry name" value="PEROXISOMAL MULTIFUNCTIONAL ENZYME TYPE 2"/>
    <property type="match status" value="1"/>
</dbReference>
<dbReference type="GO" id="GO:0006635">
    <property type="term" value="P:fatty acid beta-oxidation"/>
    <property type="evidence" value="ECO:0007669"/>
    <property type="project" value="TreeGrafter"/>
</dbReference>
<dbReference type="EMBL" id="KN554087">
    <property type="protein sequence ID" value="KHJ89542.1"/>
    <property type="molecule type" value="Genomic_DNA"/>
</dbReference>
<evidence type="ECO:0000313" key="4">
    <source>
        <dbReference type="Proteomes" id="UP000053660"/>
    </source>
</evidence>
<dbReference type="GO" id="GO:0044594">
    <property type="term" value="F:17-beta-hydroxysteroid dehydrogenase (NAD+) activity"/>
    <property type="evidence" value="ECO:0007669"/>
    <property type="project" value="TreeGrafter"/>
</dbReference>
<dbReference type="Gene3D" id="3.10.129.10">
    <property type="entry name" value="Hotdog Thioesterase"/>
    <property type="match status" value="1"/>
</dbReference>
<evidence type="ECO:0000259" key="2">
    <source>
        <dbReference type="Pfam" id="PF01575"/>
    </source>
</evidence>